<dbReference type="InterPro" id="IPR044925">
    <property type="entry name" value="His-Me_finger_sf"/>
</dbReference>
<evidence type="ECO:0000313" key="13">
    <source>
        <dbReference type="EMBL" id="QWG00377.1"/>
    </source>
</evidence>
<evidence type="ECO:0000256" key="2">
    <source>
        <dbReference type="ARBA" id="ARBA00010052"/>
    </source>
</evidence>
<dbReference type="PROSITE" id="PS01070">
    <property type="entry name" value="NUCLEASE_NON_SPEC"/>
    <property type="match status" value="1"/>
</dbReference>
<evidence type="ECO:0000256" key="10">
    <source>
        <dbReference type="RuleBase" id="RU366055"/>
    </source>
</evidence>
<reference evidence="13 14" key="1">
    <citation type="submission" date="2021-05" db="EMBL/GenBank/DDBJ databases">
        <title>Comparative genomic studies on the polysaccharide-degrading batcterial strains of the Flammeovirga genus.</title>
        <authorList>
            <person name="Zewei F."/>
            <person name="Zheng Z."/>
            <person name="Yu L."/>
            <person name="Ruyue G."/>
            <person name="Yanhong M."/>
            <person name="Yuanyuan C."/>
            <person name="Jingyan G."/>
            <person name="Wenjun H."/>
        </authorList>
    </citation>
    <scope>NUCLEOTIDE SEQUENCE [LARGE SCALE GENOMIC DNA]</scope>
    <source>
        <strain evidence="13 14">NBRC:100898</strain>
    </source>
</reference>
<evidence type="ECO:0000256" key="7">
    <source>
        <dbReference type="ARBA" id="ARBA00022842"/>
    </source>
</evidence>
<dbReference type="SUPFAM" id="SSF54060">
    <property type="entry name" value="His-Me finger endonucleases"/>
    <property type="match status" value="1"/>
</dbReference>
<dbReference type="InterPro" id="IPR018524">
    <property type="entry name" value="DNA/RNA_endonuclease_AS"/>
</dbReference>
<dbReference type="KEGG" id="fya:KMW28_12010"/>
<feature type="domain" description="ENPP1-3/EXOG-like endonuclease/phosphodiesterase" evidence="11">
    <location>
        <begin position="47"/>
        <end position="241"/>
    </location>
</feature>
<evidence type="ECO:0000256" key="9">
    <source>
        <dbReference type="PIRSR" id="PIRSR640255-2"/>
    </source>
</evidence>
<keyword evidence="7" id="KW-0460">Magnesium</keyword>
<proteinExistence type="inferred from homology"/>
<dbReference type="EMBL" id="CP076132">
    <property type="protein sequence ID" value="QWG00377.1"/>
    <property type="molecule type" value="Genomic_DNA"/>
</dbReference>
<evidence type="ECO:0000256" key="5">
    <source>
        <dbReference type="ARBA" id="ARBA00022759"/>
    </source>
</evidence>
<dbReference type="Proteomes" id="UP000678679">
    <property type="component" value="Chromosome 1"/>
</dbReference>
<dbReference type="InterPro" id="IPR044929">
    <property type="entry name" value="DNA/RNA_non-sp_Endonuclease_sf"/>
</dbReference>
<dbReference type="RefSeq" id="WP_169663213.1">
    <property type="nucleotide sequence ID" value="NZ_CP076132.1"/>
</dbReference>
<name>A0AAX1MZ77_9BACT</name>
<dbReference type="GO" id="GO:0004519">
    <property type="term" value="F:endonuclease activity"/>
    <property type="evidence" value="ECO:0007669"/>
    <property type="project" value="UniProtKB-UniRule"/>
</dbReference>
<feature type="binding site" evidence="9">
    <location>
        <position position="139"/>
    </location>
    <ligand>
        <name>Mg(2+)</name>
        <dbReference type="ChEBI" id="CHEBI:18420"/>
        <note>catalytic</note>
    </ligand>
</feature>
<evidence type="ECO:0000313" key="14">
    <source>
        <dbReference type="Proteomes" id="UP000678679"/>
    </source>
</evidence>
<dbReference type="PANTHER" id="PTHR13966">
    <property type="entry name" value="ENDONUCLEASE RELATED"/>
    <property type="match status" value="1"/>
</dbReference>
<comment type="cofactor">
    <cofactor evidence="1 10">
        <name>Mg(2+)</name>
        <dbReference type="ChEBI" id="CHEBI:18420"/>
    </cofactor>
</comment>
<evidence type="ECO:0000256" key="1">
    <source>
        <dbReference type="ARBA" id="ARBA00001946"/>
    </source>
</evidence>
<evidence type="ECO:0000256" key="8">
    <source>
        <dbReference type="PIRSR" id="PIRSR640255-1"/>
    </source>
</evidence>
<organism evidence="13 14">
    <name type="scientific">Flammeovirga yaeyamensis</name>
    <dbReference type="NCBI Taxonomy" id="367791"/>
    <lineage>
        <taxon>Bacteria</taxon>
        <taxon>Pseudomonadati</taxon>
        <taxon>Bacteroidota</taxon>
        <taxon>Cytophagia</taxon>
        <taxon>Cytophagales</taxon>
        <taxon>Flammeovirgaceae</taxon>
        <taxon>Flammeovirga</taxon>
    </lineage>
</organism>
<dbReference type="GO" id="GO:0003676">
    <property type="term" value="F:nucleic acid binding"/>
    <property type="evidence" value="ECO:0007669"/>
    <property type="project" value="InterPro"/>
</dbReference>
<dbReference type="SMART" id="SM00892">
    <property type="entry name" value="Endonuclease_NS"/>
    <property type="match status" value="1"/>
</dbReference>
<dbReference type="Gene3D" id="3.40.570.10">
    <property type="entry name" value="Extracellular Endonuclease, subunit A"/>
    <property type="match status" value="1"/>
</dbReference>
<dbReference type="CDD" id="cd00091">
    <property type="entry name" value="NUC"/>
    <property type="match status" value="1"/>
</dbReference>
<dbReference type="AlphaFoldDB" id="A0AAX1MZ77"/>
<sequence length="316" mass="36399">MLNRFLTNFLLLIFLQFPIVAQNLDNFPIEWLPTSTGQAKGVQIIEHNYYTIGYNEQHEQAAWVAYELTKQELFKAANRSNDFRSDHKVDTYSADLSDYKGSGYDRGHLAPAADMSFNSDAMSESFYLSNMSPQIAEFNRGIWKNLEEQFRVWAYDLKNMYIITGPILEDGLPTIGSNQVSVPRYYYKLALHVDEKNNTYEGICFIIPNKGSSTPLKEYIVTIDALEEITGMNFFSAIPDSIEDKFEGNVNYSYWPFYSERKKKYSTKNESKDHSTKNNIVLDGRCHGKTKSGSRCKRKTNDASGYCWQHQDQAKQ</sequence>
<keyword evidence="4 9" id="KW-0479">Metal-binding</keyword>
<keyword evidence="14" id="KW-1185">Reference proteome</keyword>
<keyword evidence="5 10" id="KW-0255">Endonuclease</keyword>
<accession>A0AAX1MZ77</accession>
<evidence type="ECO:0000256" key="6">
    <source>
        <dbReference type="ARBA" id="ARBA00022801"/>
    </source>
</evidence>
<dbReference type="InterPro" id="IPR020821">
    <property type="entry name" value="ENPP1-3/EXOG-like_nuc-like"/>
</dbReference>
<dbReference type="GO" id="GO:0016787">
    <property type="term" value="F:hydrolase activity"/>
    <property type="evidence" value="ECO:0007669"/>
    <property type="project" value="UniProtKB-KW"/>
</dbReference>
<evidence type="ECO:0000256" key="4">
    <source>
        <dbReference type="ARBA" id="ARBA00022723"/>
    </source>
</evidence>
<dbReference type="SMART" id="SM00477">
    <property type="entry name" value="NUC"/>
    <property type="match status" value="1"/>
</dbReference>
<feature type="active site" description="Proton acceptor" evidence="8">
    <location>
        <position position="108"/>
    </location>
</feature>
<evidence type="ECO:0000259" key="11">
    <source>
        <dbReference type="SMART" id="SM00477"/>
    </source>
</evidence>
<dbReference type="PANTHER" id="PTHR13966:SF5">
    <property type="entry name" value="ENDONUCLEASE G, MITOCHONDRIAL"/>
    <property type="match status" value="1"/>
</dbReference>
<protein>
    <recommendedName>
        <fullName evidence="10">Endonuclease</fullName>
        <ecNumber evidence="10">3.1.30.-</ecNumber>
    </recommendedName>
</protein>
<gene>
    <name evidence="13" type="ORF">KMW28_12010</name>
</gene>
<dbReference type="GO" id="GO:0046872">
    <property type="term" value="F:metal ion binding"/>
    <property type="evidence" value="ECO:0007669"/>
    <property type="project" value="UniProtKB-KW"/>
</dbReference>
<evidence type="ECO:0000256" key="3">
    <source>
        <dbReference type="ARBA" id="ARBA00022722"/>
    </source>
</evidence>
<dbReference type="Pfam" id="PF01223">
    <property type="entry name" value="Endonuclease_NS"/>
    <property type="match status" value="1"/>
</dbReference>
<keyword evidence="6 10" id="KW-0378">Hydrolase</keyword>
<keyword evidence="3 10" id="KW-0540">Nuclease</keyword>
<evidence type="ECO:0000259" key="12">
    <source>
        <dbReference type="SMART" id="SM00892"/>
    </source>
</evidence>
<dbReference type="InterPro" id="IPR040255">
    <property type="entry name" value="Non-specific_endonuclease"/>
</dbReference>
<dbReference type="EC" id="3.1.30.-" evidence="10"/>
<comment type="similarity">
    <text evidence="2 10">Belongs to the DNA/RNA non-specific endonuclease family.</text>
</comment>
<feature type="domain" description="DNA/RNA non-specific endonuclease/pyrophosphatase/phosphodiesterase" evidence="12">
    <location>
        <begin position="46"/>
        <end position="241"/>
    </location>
</feature>
<dbReference type="InterPro" id="IPR001604">
    <property type="entry name" value="Endo_G_ENPP1-like_dom"/>
</dbReference>